<feature type="domain" description="DEX1 C-terminal" evidence="6">
    <location>
        <begin position="694"/>
        <end position="800"/>
    </location>
</feature>
<feature type="region of interest" description="Disordered" evidence="5">
    <location>
        <begin position="214"/>
        <end position="346"/>
    </location>
</feature>
<feature type="region of interest" description="Disordered" evidence="5">
    <location>
        <begin position="152"/>
        <end position="174"/>
    </location>
</feature>
<feature type="compositionally biased region" description="Basic and acidic residues" evidence="5">
    <location>
        <begin position="257"/>
        <end position="274"/>
    </location>
</feature>
<dbReference type="eggNOG" id="ENOG502QRZ6">
    <property type="taxonomic scope" value="Eukaryota"/>
</dbReference>
<dbReference type="InterPro" id="IPR028994">
    <property type="entry name" value="Integrin_alpha_N"/>
</dbReference>
<dbReference type="Pfam" id="PF23722">
    <property type="entry name" value="Beta-sand_DEX1"/>
    <property type="match status" value="1"/>
</dbReference>
<dbReference type="Proteomes" id="UP000198341">
    <property type="component" value="Chromosome 10"/>
</dbReference>
<evidence type="ECO:0000256" key="1">
    <source>
        <dbReference type="ARBA" id="ARBA00004167"/>
    </source>
</evidence>
<evidence type="ECO:0000256" key="5">
    <source>
        <dbReference type="SAM" id="MobiDB-lite"/>
    </source>
</evidence>
<evidence type="ECO:0000256" key="2">
    <source>
        <dbReference type="ARBA" id="ARBA00022692"/>
    </source>
</evidence>
<reference evidence="7 8" key="1">
    <citation type="submission" date="2011-10" db="EMBL/GenBank/DDBJ databases">
        <authorList>
            <person name="Genoscope - CEA"/>
        </authorList>
    </citation>
    <scope>NUCLEOTIDE SEQUENCE [LARGE SCALE GENOMIC DNA]</scope>
    <source>
        <strain evidence="7 8">RCC 1105</strain>
    </source>
</reference>
<gene>
    <name evidence="7" type="ordered locus">Bathy10g03890</name>
</gene>
<dbReference type="RefSeq" id="XP_007510548.1">
    <property type="nucleotide sequence ID" value="XM_007510486.1"/>
</dbReference>
<dbReference type="SUPFAM" id="SSF69318">
    <property type="entry name" value="Integrin alpha N-terminal domain"/>
    <property type="match status" value="1"/>
</dbReference>
<dbReference type="InterPro" id="IPR045232">
    <property type="entry name" value="FAM234"/>
</dbReference>
<keyword evidence="3" id="KW-1133">Transmembrane helix</keyword>
<dbReference type="KEGG" id="bpg:Bathy10g03890"/>
<dbReference type="AlphaFoldDB" id="K8EJ73"/>
<dbReference type="GeneID" id="19013464"/>
<protein>
    <recommendedName>
        <fullName evidence="6">DEX1 C-terminal domain-containing protein</fullName>
    </recommendedName>
</protein>
<organism evidence="7 8">
    <name type="scientific">Bathycoccus prasinos</name>
    <dbReference type="NCBI Taxonomy" id="41875"/>
    <lineage>
        <taxon>Eukaryota</taxon>
        <taxon>Viridiplantae</taxon>
        <taxon>Chlorophyta</taxon>
        <taxon>Mamiellophyceae</taxon>
        <taxon>Mamiellales</taxon>
        <taxon>Bathycoccaceae</taxon>
        <taxon>Bathycoccus</taxon>
    </lineage>
</organism>
<keyword evidence="8" id="KW-1185">Reference proteome</keyword>
<dbReference type="OrthoDB" id="497837at2759"/>
<dbReference type="PANTHER" id="PTHR21419">
    <property type="match status" value="1"/>
</dbReference>
<dbReference type="InterPro" id="IPR056376">
    <property type="entry name" value="DEX1_C"/>
</dbReference>
<accession>K8EJ73</accession>
<keyword evidence="2" id="KW-0812">Transmembrane</keyword>
<dbReference type="GO" id="GO:0016020">
    <property type="term" value="C:membrane"/>
    <property type="evidence" value="ECO:0007669"/>
    <property type="project" value="UniProtKB-SubCell"/>
</dbReference>
<evidence type="ECO:0000256" key="3">
    <source>
        <dbReference type="ARBA" id="ARBA00022989"/>
    </source>
</evidence>
<evidence type="ECO:0000313" key="7">
    <source>
        <dbReference type="EMBL" id="CCO18081.1"/>
    </source>
</evidence>
<keyword evidence="4" id="KW-0472">Membrane</keyword>
<sequence length="835" mass="94297">MCSSLLFFVSSASDIKQITHDDDVLMKYSSDNTNTNNDGSIFLQRKAKPDASFKEKIGRGILTDDSKKTKKKKFVGGYCPSNVHLKWRQRVSSSVYATPLLVDVHNDGHKEVLVNTFVHAIELLEPETGQPVANGRFPIFRESKLHGSTAVYVNNDDTKNNNKSNNNNNRNNNEKKFIVATYDGEILEFNARGDVDVKVARLPRAKVTKDWFKEKETERERKEKEHLEELKRKAKEPMRAPGDWEHSGFDAPSLSGHGREPPPEEISEKSEESRRRGRKVLAESTLEDIKFTMDDEDGEDSSSTNNDDDDEEEEEEGTNVLEEDETEETEEETEEEEEEDETRIRERKDANNVYIDAHVLCSPIIADVDNDGRKELILAVSYFFDEEREDLSSMQYRKRNKIEAEKYLATGIVLLDIANEYRVKNSVILDVSVEATAFRARAFSQPTVLDIDKDSTNELIVATSTGNVYVLNGKTLENKNPRQFPKQMGEIQAPIVVADFDNDGYYEFIACDLRGNVAVFTKDGDILWEKNLQSAISANPTLGDVDGDHFLEIVVGTSSGAIHVLSAETGEEKYPFPFYTGGRILAPVALGRVRKASPESLSLVATSFDGYVYIIDGKTGCRDVIDVGETSYALPLIDDLTNSGYLSIILATMNGEVHCFEATHSGPHAHALEGQQSQFLSANLMTHRNKYFGIYGEDRGYFDARGEFMTIKYRMRDNRSIFGSKMKKKASNFGPYVVTVTLNALDVNFMEKASKYYEDVMEIDQITLRVPKVKSRGEIFIEMKDGSGVVATDTYSVSFHERHYRILKWIVALPFIGMTYMMKQATERVKTTKVN</sequence>
<proteinExistence type="predicted"/>
<feature type="compositionally biased region" description="Acidic residues" evidence="5">
    <location>
        <begin position="294"/>
        <end position="341"/>
    </location>
</feature>
<evidence type="ECO:0000256" key="4">
    <source>
        <dbReference type="ARBA" id="ARBA00023136"/>
    </source>
</evidence>
<evidence type="ECO:0000313" key="8">
    <source>
        <dbReference type="Proteomes" id="UP000198341"/>
    </source>
</evidence>
<dbReference type="EMBL" id="FO082269">
    <property type="protein sequence ID" value="CCO18081.1"/>
    <property type="molecule type" value="Genomic_DNA"/>
</dbReference>
<dbReference type="Gene3D" id="2.130.10.10">
    <property type="entry name" value="YVTN repeat-like/Quinoprotein amine dehydrogenase"/>
    <property type="match status" value="1"/>
</dbReference>
<dbReference type="STRING" id="41875.K8EJ73"/>
<feature type="compositionally biased region" description="Low complexity" evidence="5">
    <location>
        <begin position="161"/>
        <end position="171"/>
    </location>
</feature>
<dbReference type="InterPro" id="IPR015943">
    <property type="entry name" value="WD40/YVTN_repeat-like_dom_sf"/>
</dbReference>
<comment type="subcellular location">
    <subcellularLocation>
        <location evidence="1">Membrane</location>
        <topology evidence="1">Single-pass membrane protein</topology>
    </subcellularLocation>
</comment>
<name>K8EJ73_9CHLO</name>
<feature type="compositionally biased region" description="Basic and acidic residues" evidence="5">
    <location>
        <begin position="214"/>
        <end position="248"/>
    </location>
</feature>
<dbReference type="PANTHER" id="PTHR21419:SF23">
    <property type="entry name" value="PROTEIN DEFECTIVE IN EXINE FORMATION 1"/>
    <property type="match status" value="1"/>
</dbReference>
<evidence type="ECO:0000259" key="6">
    <source>
        <dbReference type="Pfam" id="PF23722"/>
    </source>
</evidence>